<sequence length="245" mass="27458">MQTMNYESVEPADDAGHASLEPVLRTGETVDRTADLLKRKILEGSLVPGQRLISRDLVEELGISRGPLREAFRRLAADGLVDLIPNRGAVVRRLSVDEIAHIYQIREALEGYAARRAAQMIDVGDNRARFTEVLERGRRHFTQPDFQAFVVDNRQFHRIIVDMCGNPQLSELIDKYQLPVFMIQLRQRIGVDQIVRNALAEHEAIATGILAGDPDAAAEAMCRHLWHSADELVKLPELKLPGDAV</sequence>
<dbReference type="InterPro" id="IPR036390">
    <property type="entry name" value="WH_DNA-bd_sf"/>
</dbReference>
<dbReference type="EMBL" id="FCON02000070">
    <property type="protein sequence ID" value="SAL77219.1"/>
    <property type="molecule type" value="Genomic_DNA"/>
</dbReference>
<dbReference type="GO" id="GO:0003677">
    <property type="term" value="F:DNA binding"/>
    <property type="evidence" value="ECO:0007669"/>
    <property type="project" value="UniProtKB-KW"/>
</dbReference>
<dbReference type="InterPro" id="IPR008920">
    <property type="entry name" value="TF_FadR/GntR_C"/>
</dbReference>
<keyword evidence="2" id="KW-0238">DNA-binding</keyword>
<accession>A0A158K8W1</accession>
<dbReference type="Pfam" id="PF07729">
    <property type="entry name" value="FCD"/>
    <property type="match status" value="1"/>
</dbReference>
<evidence type="ECO:0000256" key="3">
    <source>
        <dbReference type="ARBA" id="ARBA00023163"/>
    </source>
</evidence>
<dbReference type="CDD" id="cd07377">
    <property type="entry name" value="WHTH_GntR"/>
    <property type="match status" value="1"/>
</dbReference>
<dbReference type="SMART" id="SM00895">
    <property type="entry name" value="FCD"/>
    <property type="match status" value="1"/>
</dbReference>
<dbReference type="Gene3D" id="1.10.10.10">
    <property type="entry name" value="Winged helix-like DNA-binding domain superfamily/Winged helix DNA-binding domain"/>
    <property type="match status" value="1"/>
</dbReference>
<evidence type="ECO:0000256" key="4">
    <source>
        <dbReference type="SAM" id="MobiDB-lite"/>
    </source>
</evidence>
<evidence type="ECO:0000256" key="2">
    <source>
        <dbReference type="ARBA" id="ARBA00023125"/>
    </source>
</evidence>
<dbReference type="Proteomes" id="UP000054770">
    <property type="component" value="Unassembled WGS sequence"/>
</dbReference>
<evidence type="ECO:0000313" key="7">
    <source>
        <dbReference type="Proteomes" id="UP000054770"/>
    </source>
</evidence>
<name>A0A158K8W1_9BURK</name>
<dbReference type="SMART" id="SM00345">
    <property type="entry name" value="HTH_GNTR"/>
    <property type="match status" value="1"/>
</dbReference>
<dbReference type="Pfam" id="PF00392">
    <property type="entry name" value="GntR"/>
    <property type="match status" value="1"/>
</dbReference>
<dbReference type="InterPro" id="IPR036388">
    <property type="entry name" value="WH-like_DNA-bd_sf"/>
</dbReference>
<organism evidence="6 7">
    <name type="scientific">Caballeronia choica</name>
    <dbReference type="NCBI Taxonomy" id="326476"/>
    <lineage>
        <taxon>Bacteria</taxon>
        <taxon>Pseudomonadati</taxon>
        <taxon>Pseudomonadota</taxon>
        <taxon>Betaproteobacteria</taxon>
        <taxon>Burkholderiales</taxon>
        <taxon>Burkholderiaceae</taxon>
        <taxon>Caballeronia</taxon>
    </lineage>
</organism>
<dbReference type="PROSITE" id="PS50949">
    <property type="entry name" value="HTH_GNTR"/>
    <property type="match status" value="1"/>
</dbReference>
<dbReference type="InterPro" id="IPR000524">
    <property type="entry name" value="Tscrpt_reg_HTH_GntR"/>
</dbReference>
<proteinExistence type="predicted"/>
<dbReference type="InterPro" id="IPR011711">
    <property type="entry name" value="GntR_C"/>
</dbReference>
<dbReference type="SUPFAM" id="SSF48008">
    <property type="entry name" value="GntR ligand-binding domain-like"/>
    <property type="match status" value="1"/>
</dbReference>
<reference evidence="6" key="1">
    <citation type="submission" date="2016-01" db="EMBL/GenBank/DDBJ databases">
        <authorList>
            <person name="Peeters C."/>
        </authorList>
    </citation>
    <scope>NUCLEOTIDE SEQUENCE [LARGE SCALE GENOMIC DNA]</scope>
    <source>
        <strain evidence="6">LMG 22940</strain>
    </source>
</reference>
<dbReference type="Gene3D" id="1.20.120.530">
    <property type="entry name" value="GntR ligand-binding domain-like"/>
    <property type="match status" value="1"/>
</dbReference>
<comment type="caution">
    <text evidence="6">The sequence shown here is derived from an EMBL/GenBank/DDBJ whole genome shotgun (WGS) entry which is preliminary data.</text>
</comment>
<keyword evidence="7" id="KW-1185">Reference proteome</keyword>
<dbReference type="AlphaFoldDB" id="A0A158K8W1"/>
<evidence type="ECO:0000259" key="5">
    <source>
        <dbReference type="PROSITE" id="PS50949"/>
    </source>
</evidence>
<feature type="domain" description="HTH gntR-type" evidence="5">
    <location>
        <begin position="27"/>
        <end position="94"/>
    </location>
</feature>
<keyword evidence="3" id="KW-0804">Transcription</keyword>
<keyword evidence="1" id="KW-0805">Transcription regulation</keyword>
<dbReference type="PANTHER" id="PTHR43537">
    <property type="entry name" value="TRANSCRIPTIONAL REGULATOR, GNTR FAMILY"/>
    <property type="match status" value="1"/>
</dbReference>
<dbReference type="SUPFAM" id="SSF46785">
    <property type="entry name" value="Winged helix' DNA-binding domain"/>
    <property type="match status" value="1"/>
</dbReference>
<evidence type="ECO:0000256" key="1">
    <source>
        <dbReference type="ARBA" id="ARBA00023015"/>
    </source>
</evidence>
<dbReference type="GO" id="GO:0003700">
    <property type="term" value="F:DNA-binding transcription factor activity"/>
    <property type="evidence" value="ECO:0007669"/>
    <property type="project" value="InterPro"/>
</dbReference>
<feature type="region of interest" description="Disordered" evidence="4">
    <location>
        <begin position="1"/>
        <end position="24"/>
    </location>
</feature>
<gene>
    <name evidence="6" type="ORF">AWB68_05151</name>
</gene>
<dbReference type="PANTHER" id="PTHR43537:SF24">
    <property type="entry name" value="GLUCONATE OPERON TRANSCRIPTIONAL REPRESSOR"/>
    <property type="match status" value="1"/>
</dbReference>
<evidence type="ECO:0000313" key="6">
    <source>
        <dbReference type="EMBL" id="SAL77219.1"/>
    </source>
</evidence>
<protein>
    <submittedName>
        <fullName evidence="6">GntR family transcriptional regulator</fullName>
    </submittedName>
</protein>